<protein>
    <submittedName>
        <fullName evidence="1">14581_t:CDS:1</fullName>
    </submittedName>
</protein>
<evidence type="ECO:0000313" key="2">
    <source>
        <dbReference type="Proteomes" id="UP000789525"/>
    </source>
</evidence>
<name>A0ACA9L526_9GLOM</name>
<keyword evidence="2" id="KW-1185">Reference proteome</keyword>
<sequence length="285" mass="32431">MFKATWIRNSGEDVKVVLKSFHYSGNITTDLLLEDNSNIHMIVMEYAENGSLHQYLLSNFEKITWNEKIEKLHHIATGFEKIHENNLIHCDVHSGNIVLGVGGVSGSIRIADLGLCKSTNLNTPENIFGVIPYMAPEILERRPFTQASDVYSFGILMWEFTSGHKPFKNRAHDHLLILDIINGLRPEITGDTPSVFANLIKRCWSNNPADRPTMSDIGHQFDKWTRKENEKDFIIAEGRRKNIIIEKQRSQQSKDDLTHPGAHYRSRALDVVISGGSRGIHQSFR</sequence>
<accession>A0ACA9L526</accession>
<evidence type="ECO:0000313" key="1">
    <source>
        <dbReference type="EMBL" id="CAG8510426.1"/>
    </source>
</evidence>
<reference evidence="1" key="1">
    <citation type="submission" date="2021-06" db="EMBL/GenBank/DDBJ databases">
        <authorList>
            <person name="Kallberg Y."/>
            <person name="Tangrot J."/>
            <person name="Rosling A."/>
        </authorList>
    </citation>
    <scope>NUCLEOTIDE SEQUENCE</scope>
    <source>
        <strain evidence="1">CL356</strain>
    </source>
</reference>
<proteinExistence type="predicted"/>
<gene>
    <name evidence="1" type="ORF">ACOLOM_LOCUS3194</name>
</gene>
<comment type="caution">
    <text evidence="1">The sequence shown here is derived from an EMBL/GenBank/DDBJ whole genome shotgun (WGS) entry which is preliminary data.</text>
</comment>
<dbReference type="Proteomes" id="UP000789525">
    <property type="component" value="Unassembled WGS sequence"/>
</dbReference>
<organism evidence="1 2">
    <name type="scientific">Acaulospora colombiana</name>
    <dbReference type="NCBI Taxonomy" id="27376"/>
    <lineage>
        <taxon>Eukaryota</taxon>
        <taxon>Fungi</taxon>
        <taxon>Fungi incertae sedis</taxon>
        <taxon>Mucoromycota</taxon>
        <taxon>Glomeromycotina</taxon>
        <taxon>Glomeromycetes</taxon>
        <taxon>Diversisporales</taxon>
        <taxon>Acaulosporaceae</taxon>
        <taxon>Acaulospora</taxon>
    </lineage>
</organism>
<dbReference type="EMBL" id="CAJVPT010004640">
    <property type="protein sequence ID" value="CAG8510426.1"/>
    <property type="molecule type" value="Genomic_DNA"/>
</dbReference>